<protein>
    <submittedName>
        <fullName evidence="1">Uncharacterized protein</fullName>
    </submittedName>
</protein>
<dbReference type="RefSeq" id="WP_161719292.1">
    <property type="nucleotide sequence ID" value="NZ_JAAAPO010000005.1"/>
</dbReference>
<accession>A0ABW9XFM6</accession>
<evidence type="ECO:0000313" key="2">
    <source>
        <dbReference type="Proteomes" id="UP000753724"/>
    </source>
</evidence>
<comment type="caution">
    <text evidence="1">The sequence shown here is derived from an EMBL/GenBank/DDBJ whole genome shotgun (WGS) entry which is preliminary data.</text>
</comment>
<dbReference type="Proteomes" id="UP000753724">
    <property type="component" value="Unassembled WGS sequence"/>
</dbReference>
<dbReference type="EMBL" id="JAAAPO010000005">
    <property type="protein sequence ID" value="NBC37321.1"/>
    <property type="molecule type" value="Genomic_DNA"/>
</dbReference>
<sequence>MDWKKYLRADEKDRLSEIAALRLSLAAEARRIYDRCLKRSKREREKRRENDL</sequence>
<organism evidence="1 2">
    <name type="scientific">Novosphingobium ovatum</name>
    <dbReference type="NCBI Taxonomy" id="1908523"/>
    <lineage>
        <taxon>Bacteria</taxon>
        <taxon>Pseudomonadati</taxon>
        <taxon>Pseudomonadota</taxon>
        <taxon>Alphaproteobacteria</taxon>
        <taxon>Sphingomonadales</taxon>
        <taxon>Sphingomonadaceae</taxon>
        <taxon>Novosphingobium</taxon>
    </lineage>
</organism>
<evidence type="ECO:0000313" key="1">
    <source>
        <dbReference type="EMBL" id="NBC37321.1"/>
    </source>
</evidence>
<gene>
    <name evidence="1" type="ORF">GTZ99_12250</name>
</gene>
<name>A0ABW9XFM6_9SPHN</name>
<proteinExistence type="predicted"/>
<reference evidence="2" key="1">
    <citation type="submission" date="2020-01" db="EMBL/GenBank/DDBJ databases">
        <title>Sphingomonas sp. strain CSW-10.</title>
        <authorList>
            <person name="Chen W.-M."/>
        </authorList>
    </citation>
    <scope>NUCLEOTIDE SEQUENCE [LARGE SCALE GENOMIC DNA]</scope>
    <source>
        <strain evidence="2">FSY-8</strain>
    </source>
</reference>
<keyword evidence="2" id="KW-1185">Reference proteome</keyword>